<dbReference type="Proteomes" id="UP001239994">
    <property type="component" value="Unassembled WGS sequence"/>
</dbReference>
<protein>
    <submittedName>
        <fullName evidence="3">Uncharacterized protein</fullName>
    </submittedName>
</protein>
<comment type="caution">
    <text evidence="3">The sequence shown here is derived from an EMBL/GenBank/DDBJ whole genome shotgun (WGS) entry which is preliminary data.</text>
</comment>
<sequence>MDFYKGYVDYGDYRECSDINLWSDLGFDHGEDLSMEVGEVLNGDPPNISYVESTDSKSNESLALKIPRLHLVGATPEIGKATDAPPLTGVRKSLPPKSAKGDPPQVGGTPTQSTTGGQARVPAGLSRIFTSPLCSFVPVPITVSVPITLSHFVSVPVPISVSIPVSVIVLIPVLPPGVLLLLARVGSLGPLASPFGIGLGATA</sequence>
<proteinExistence type="predicted"/>
<keyword evidence="2" id="KW-0472">Membrane</keyword>
<evidence type="ECO:0000256" key="2">
    <source>
        <dbReference type="SAM" id="Phobius"/>
    </source>
</evidence>
<dbReference type="AlphaFoldDB" id="A0AAD8ZAH0"/>
<feature type="region of interest" description="Disordered" evidence="1">
    <location>
        <begin position="77"/>
        <end position="119"/>
    </location>
</feature>
<feature type="transmembrane region" description="Helical" evidence="2">
    <location>
        <begin position="161"/>
        <end position="183"/>
    </location>
</feature>
<keyword evidence="2" id="KW-1133">Transmembrane helix</keyword>
<evidence type="ECO:0000313" key="3">
    <source>
        <dbReference type="EMBL" id="KAK1795689.1"/>
    </source>
</evidence>
<feature type="transmembrane region" description="Helical" evidence="2">
    <location>
        <begin position="128"/>
        <end position="149"/>
    </location>
</feature>
<organism evidence="3 4">
    <name type="scientific">Electrophorus voltai</name>
    <dbReference type="NCBI Taxonomy" id="2609070"/>
    <lineage>
        <taxon>Eukaryota</taxon>
        <taxon>Metazoa</taxon>
        <taxon>Chordata</taxon>
        <taxon>Craniata</taxon>
        <taxon>Vertebrata</taxon>
        <taxon>Euteleostomi</taxon>
        <taxon>Actinopterygii</taxon>
        <taxon>Neopterygii</taxon>
        <taxon>Teleostei</taxon>
        <taxon>Ostariophysi</taxon>
        <taxon>Gymnotiformes</taxon>
        <taxon>Gymnotoidei</taxon>
        <taxon>Gymnotidae</taxon>
        <taxon>Electrophorus</taxon>
    </lineage>
</organism>
<name>A0AAD8ZAH0_9TELE</name>
<accession>A0AAD8ZAH0</accession>
<gene>
    <name evidence="3" type="ORF">P4O66_001179</name>
</gene>
<reference evidence="3" key="1">
    <citation type="submission" date="2023-03" db="EMBL/GenBank/DDBJ databases">
        <title>Electrophorus voltai genome.</title>
        <authorList>
            <person name="Bian C."/>
        </authorList>
    </citation>
    <scope>NUCLEOTIDE SEQUENCE</scope>
    <source>
        <strain evidence="3">CB-2022</strain>
        <tissue evidence="3">Muscle</tissue>
    </source>
</reference>
<keyword evidence="4" id="KW-1185">Reference proteome</keyword>
<evidence type="ECO:0000256" key="1">
    <source>
        <dbReference type="SAM" id="MobiDB-lite"/>
    </source>
</evidence>
<evidence type="ECO:0000313" key="4">
    <source>
        <dbReference type="Proteomes" id="UP001239994"/>
    </source>
</evidence>
<dbReference type="EMBL" id="JAROKS010000015">
    <property type="protein sequence ID" value="KAK1795689.1"/>
    <property type="molecule type" value="Genomic_DNA"/>
</dbReference>
<keyword evidence="2" id="KW-0812">Transmembrane</keyword>
<feature type="compositionally biased region" description="Low complexity" evidence="1">
    <location>
        <begin position="103"/>
        <end position="118"/>
    </location>
</feature>